<feature type="binding site" evidence="11">
    <location>
        <position position="235"/>
    </location>
    <ligand>
        <name>K(+)</name>
        <dbReference type="ChEBI" id="CHEBI:29103"/>
    </ligand>
</feature>
<feature type="transmembrane region" description="Helical" evidence="12">
    <location>
        <begin position="343"/>
        <end position="366"/>
    </location>
</feature>
<feature type="binding site" evidence="11">
    <location>
        <position position="127"/>
    </location>
    <ligand>
        <name>K(+)</name>
        <dbReference type="ChEBI" id="CHEBI:29103"/>
    </ligand>
</feature>
<feature type="binding site" evidence="11">
    <location>
        <position position="330"/>
    </location>
    <ligand>
        <name>K(+)</name>
        <dbReference type="ChEBI" id="CHEBI:29103"/>
    </ligand>
</feature>
<protein>
    <recommendedName>
        <fullName evidence="10">Trk system potassium uptake protein</fullName>
    </recommendedName>
</protein>
<dbReference type="InterPro" id="IPR004772">
    <property type="entry name" value="TrkH"/>
</dbReference>
<evidence type="ECO:0000256" key="1">
    <source>
        <dbReference type="ARBA" id="ARBA00004651"/>
    </source>
</evidence>
<accession>A0A1G8DGP0</accession>
<feature type="transmembrane region" description="Helical" evidence="12">
    <location>
        <begin position="55"/>
        <end position="74"/>
    </location>
</feature>
<feature type="transmembrane region" description="Helical" evidence="12">
    <location>
        <begin position="251"/>
        <end position="276"/>
    </location>
</feature>
<evidence type="ECO:0000256" key="10">
    <source>
        <dbReference type="PIRNR" id="PIRNR006247"/>
    </source>
</evidence>
<feature type="transmembrane region" description="Helical" evidence="12">
    <location>
        <begin position="192"/>
        <end position="216"/>
    </location>
</feature>
<organism evidence="13 14">
    <name type="scientific">Roseospirillum parvum</name>
    <dbReference type="NCBI Taxonomy" id="83401"/>
    <lineage>
        <taxon>Bacteria</taxon>
        <taxon>Pseudomonadati</taxon>
        <taxon>Pseudomonadota</taxon>
        <taxon>Alphaproteobacteria</taxon>
        <taxon>Rhodospirillales</taxon>
        <taxon>Rhodospirillaceae</taxon>
        <taxon>Roseospirillum</taxon>
    </lineage>
</organism>
<feature type="transmembrane region" description="Helical" evidence="12">
    <location>
        <begin position="20"/>
        <end position="43"/>
    </location>
</feature>
<dbReference type="RefSeq" id="WP_092620375.1">
    <property type="nucleotide sequence ID" value="NZ_FNCV01000008.1"/>
</dbReference>
<dbReference type="EMBL" id="FNCV01000008">
    <property type="protein sequence ID" value="SDH56885.1"/>
    <property type="molecule type" value="Genomic_DNA"/>
</dbReference>
<dbReference type="GO" id="GO:0046872">
    <property type="term" value="F:metal ion binding"/>
    <property type="evidence" value="ECO:0007669"/>
    <property type="project" value="UniProtKB-KW"/>
</dbReference>
<keyword evidence="10" id="KW-0997">Cell inner membrane</keyword>
<keyword evidence="7 12" id="KW-1133">Transmembrane helix</keyword>
<feature type="transmembrane region" description="Helical" evidence="12">
    <location>
        <begin position="409"/>
        <end position="432"/>
    </location>
</feature>
<feature type="binding site" evidence="11">
    <location>
        <position position="331"/>
    </location>
    <ligand>
        <name>K(+)</name>
        <dbReference type="ChEBI" id="CHEBI:29103"/>
    </ligand>
</feature>
<comment type="subcellular location">
    <subcellularLocation>
        <location evidence="10">Cell inner membrane</location>
        <topology evidence="10">Multi-pass membrane protein</topology>
    </subcellularLocation>
    <subcellularLocation>
        <location evidence="1">Cell membrane</location>
        <topology evidence="1">Multi-pass membrane protein</topology>
    </subcellularLocation>
</comment>
<keyword evidence="9 10" id="KW-0472">Membrane</keyword>
<comment type="function">
    <text evidence="10">Low-affinity potassium transport system. Interacts with Trk system potassium uptake protein TrkA.</text>
</comment>
<evidence type="ECO:0000256" key="2">
    <source>
        <dbReference type="ARBA" id="ARBA00022448"/>
    </source>
</evidence>
<dbReference type="GO" id="GO:0005886">
    <property type="term" value="C:plasma membrane"/>
    <property type="evidence" value="ECO:0007669"/>
    <property type="project" value="UniProtKB-SubCell"/>
</dbReference>
<feature type="binding site" evidence="11">
    <location>
        <position position="128"/>
    </location>
    <ligand>
        <name>K(+)</name>
        <dbReference type="ChEBI" id="CHEBI:29103"/>
    </ligand>
</feature>
<feature type="transmembrane region" description="Helical" evidence="12">
    <location>
        <begin position="471"/>
        <end position="496"/>
    </location>
</feature>
<evidence type="ECO:0000256" key="9">
    <source>
        <dbReference type="ARBA" id="ARBA00023136"/>
    </source>
</evidence>
<keyword evidence="4 10" id="KW-0633">Potassium transport</keyword>
<dbReference type="InterPro" id="IPR003445">
    <property type="entry name" value="Cat_transpt"/>
</dbReference>
<comment type="similarity">
    <text evidence="10">Belongs to the TrkH potassium transport family.</text>
</comment>
<reference evidence="14" key="1">
    <citation type="submission" date="2016-10" db="EMBL/GenBank/DDBJ databases">
        <authorList>
            <person name="Varghese N."/>
            <person name="Submissions S."/>
        </authorList>
    </citation>
    <scope>NUCLEOTIDE SEQUENCE [LARGE SCALE GENOMIC DNA]</scope>
    <source>
        <strain evidence="14">930I</strain>
    </source>
</reference>
<evidence type="ECO:0000256" key="6">
    <source>
        <dbReference type="ARBA" id="ARBA00022958"/>
    </source>
</evidence>
<evidence type="ECO:0000313" key="14">
    <source>
        <dbReference type="Proteomes" id="UP000217076"/>
    </source>
</evidence>
<keyword evidence="14" id="KW-1185">Reference proteome</keyword>
<evidence type="ECO:0000256" key="11">
    <source>
        <dbReference type="PIRSR" id="PIRSR006247-1"/>
    </source>
</evidence>
<evidence type="ECO:0000256" key="3">
    <source>
        <dbReference type="ARBA" id="ARBA00022475"/>
    </source>
</evidence>
<evidence type="ECO:0000313" key="13">
    <source>
        <dbReference type="EMBL" id="SDH56885.1"/>
    </source>
</evidence>
<gene>
    <name evidence="13" type="ORF">SAMN05421742_10814</name>
</gene>
<feature type="binding site" evidence="11">
    <location>
        <position position="448"/>
    </location>
    <ligand>
        <name>K(+)</name>
        <dbReference type="ChEBI" id="CHEBI:29103"/>
    </ligand>
</feature>
<keyword evidence="5 12" id="KW-0812">Transmembrane</keyword>
<feature type="transmembrane region" description="Helical" evidence="12">
    <location>
        <begin position="288"/>
        <end position="310"/>
    </location>
</feature>
<sequence length="498" mass="52585">MASHPRRPSTIERAPAEGFFRPVLFVVGILNVILGGFMLVPAAADLMADNPDWQAFALSAATVGFLGAGTSLATRQPAITLNRRQSFLLTALAWTTLPLAGAMPFLFADFGMSPIDAVFEAVSGMTTTGSTVLTGLDVLPPGILLWRSLLQWTGGIGIIVMAIAIVPFLRVGGMQLFRTESSDRYDKALPGAAQMVKAIIGVYTGLTGLCALAYWAGGMSPFDAVNHALTTLPTGGFSTHDDSFGHFDSPLLQWTGALFMIAGALPFTLYVMGLAAGRWRPLLTDAQVRLFLASVGLATGVLTVMLLANGHAGEEALRLAAFHVVSVITTTGYAIGDYSHWGAFAMVIFFYLTFCGACAGSTAGGIKMLRVGVMLETFRVYLRHLVFPSGTFIPRFNRRRIEVEEMGSVMVFVLAFAAAIALAAMILGAFGLDLVTSLTAAATAVANVGPGLGPVVGPATTFASLPDGAKLTLCGAMILGRLEIFTVLVLLSPTYWRN</sequence>
<dbReference type="GO" id="GO:0015379">
    <property type="term" value="F:potassium:chloride symporter activity"/>
    <property type="evidence" value="ECO:0007669"/>
    <property type="project" value="InterPro"/>
</dbReference>
<dbReference type="Proteomes" id="UP000217076">
    <property type="component" value="Unassembled WGS sequence"/>
</dbReference>
<dbReference type="STRING" id="83401.SAMN05421742_10814"/>
<proteinExistence type="inferred from homology"/>
<keyword evidence="11" id="KW-0479">Metal-binding</keyword>
<dbReference type="Pfam" id="PF02386">
    <property type="entry name" value="TrkH"/>
    <property type="match status" value="1"/>
</dbReference>
<feature type="transmembrane region" description="Helical" evidence="12">
    <location>
        <begin position="149"/>
        <end position="171"/>
    </location>
</feature>
<evidence type="ECO:0000256" key="12">
    <source>
        <dbReference type="SAM" id="Phobius"/>
    </source>
</evidence>
<keyword evidence="2 10" id="KW-0813">Transport</keyword>
<dbReference type="PANTHER" id="PTHR32024:SF3">
    <property type="entry name" value="TRK SYSTEM POTASSIUM UPTAKE PROTEIN"/>
    <property type="match status" value="1"/>
</dbReference>
<dbReference type="PANTHER" id="PTHR32024">
    <property type="entry name" value="TRK SYSTEM POTASSIUM UPTAKE PROTEIN TRKG-RELATED"/>
    <property type="match status" value="1"/>
</dbReference>
<keyword evidence="3 10" id="KW-1003">Cell membrane</keyword>
<feature type="transmembrane region" description="Helical" evidence="12">
    <location>
        <begin position="86"/>
        <end position="107"/>
    </location>
</feature>
<keyword evidence="6 10" id="KW-0630">Potassium</keyword>
<name>A0A1G8DGP0_9PROT</name>
<feature type="binding site" evidence="11">
    <location>
        <position position="447"/>
    </location>
    <ligand>
        <name>K(+)</name>
        <dbReference type="ChEBI" id="CHEBI:29103"/>
    </ligand>
</feature>
<evidence type="ECO:0000256" key="8">
    <source>
        <dbReference type="ARBA" id="ARBA00023065"/>
    </source>
</evidence>
<keyword evidence="8 10" id="KW-0406">Ion transport</keyword>
<evidence type="ECO:0000256" key="5">
    <source>
        <dbReference type="ARBA" id="ARBA00022692"/>
    </source>
</evidence>
<evidence type="ECO:0000256" key="7">
    <source>
        <dbReference type="ARBA" id="ARBA00022989"/>
    </source>
</evidence>
<evidence type="ECO:0000256" key="4">
    <source>
        <dbReference type="ARBA" id="ARBA00022538"/>
    </source>
</evidence>
<dbReference type="OrthoDB" id="9810952at2"/>
<dbReference type="AlphaFoldDB" id="A0A1G8DGP0"/>
<dbReference type="PIRSF" id="PIRSF006247">
    <property type="entry name" value="TrkH"/>
    <property type="match status" value="1"/>
</dbReference>